<dbReference type="CDD" id="cd06261">
    <property type="entry name" value="TM_PBP2"/>
    <property type="match status" value="1"/>
</dbReference>
<feature type="transmembrane region" description="Helical" evidence="7">
    <location>
        <begin position="101"/>
        <end position="123"/>
    </location>
</feature>
<gene>
    <name evidence="10" type="ORF">ACFSAS_05440</name>
</gene>
<feature type="domain" description="ABC transporter type 1 GsiC-like N-terminal" evidence="9">
    <location>
        <begin position="5"/>
        <end position="76"/>
    </location>
</feature>
<protein>
    <submittedName>
        <fullName evidence="10">ABC transporter permease</fullName>
    </submittedName>
</protein>
<evidence type="ECO:0000256" key="3">
    <source>
        <dbReference type="ARBA" id="ARBA00022475"/>
    </source>
</evidence>
<evidence type="ECO:0000256" key="4">
    <source>
        <dbReference type="ARBA" id="ARBA00022692"/>
    </source>
</evidence>
<reference evidence="10 11" key="1">
    <citation type="journal article" date="2019" name="Int. J. Syst. Evol. Microbiol.">
        <title>The Global Catalogue of Microorganisms (GCM) 10K type strain sequencing project: providing services to taxonomists for standard genome sequencing and annotation.</title>
        <authorList>
            <consortium name="The Broad Institute Genomics Platform"/>
            <consortium name="The Broad Institute Genome Sequencing Center for Infectious Disease"/>
            <person name="Wu L."/>
            <person name="Ma J."/>
        </authorList>
    </citation>
    <scope>NUCLEOTIDE SEQUENCE [LARGE SCALE GENOMIC DNA]</scope>
    <source>
        <strain evidence="10 11">CGMCC 1.10387</strain>
    </source>
</reference>
<evidence type="ECO:0000259" key="8">
    <source>
        <dbReference type="Pfam" id="PF00528"/>
    </source>
</evidence>
<feature type="transmembrane region" description="Helical" evidence="7">
    <location>
        <begin position="192"/>
        <end position="209"/>
    </location>
</feature>
<dbReference type="Proteomes" id="UP001597092">
    <property type="component" value="Unassembled WGS sequence"/>
</dbReference>
<dbReference type="EMBL" id="JBHUDP010000002">
    <property type="protein sequence ID" value="MFD1685053.1"/>
    <property type="molecule type" value="Genomic_DNA"/>
</dbReference>
<proteinExistence type="predicted"/>
<dbReference type="GO" id="GO:0005886">
    <property type="term" value="C:plasma membrane"/>
    <property type="evidence" value="ECO:0007669"/>
    <property type="project" value="UniProtKB-SubCell"/>
</dbReference>
<comment type="subcellular location">
    <subcellularLocation>
        <location evidence="1">Cell membrane</location>
        <topology evidence="1">Multi-pass membrane protein</topology>
    </subcellularLocation>
</comment>
<keyword evidence="2" id="KW-0813">Transport</keyword>
<evidence type="ECO:0000256" key="6">
    <source>
        <dbReference type="ARBA" id="ARBA00023136"/>
    </source>
</evidence>
<evidence type="ECO:0000313" key="10">
    <source>
        <dbReference type="EMBL" id="MFD1685053.1"/>
    </source>
</evidence>
<feature type="transmembrane region" description="Helical" evidence="7">
    <location>
        <begin position="135"/>
        <end position="163"/>
    </location>
</feature>
<keyword evidence="6 7" id="KW-0472">Membrane</keyword>
<evidence type="ECO:0000259" key="9">
    <source>
        <dbReference type="Pfam" id="PF19300"/>
    </source>
</evidence>
<dbReference type="Pfam" id="PF00528">
    <property type="entry name" value="BPD_transp_1"/>
    <property type="match status" value="1"/>
</dbReference>
<keyword evidence="4 7" id="KW-0812">Transmembrane</keyword>
<dbReference type="Pfam" id="PF19300">
    <property type="entry name" value="BPD_transp_1_N"/>
    <property type="match status" value="1"/>
</dbReference>
<sequence length="329" mass="37514">MTRKRYFAYRTVQTVVLLWFLLTFLFFFFRLMPGSFTDIMLQQGASESAVMAFRDRWGLNDPLYVQYLRYLGNFVVFDFGTSIQFRTPVIEHVGIRIFNSFVLIAPAITAAYVIGSIYGTILGTQRGSTLEKHGLLPFILFASVPSFFLAIVAIVVFSGYFGWFPSFGMITPDTYTQFRDAPFWRPYLTSDFAMHYMLPFAVIVIRYTYLPLLIMRTSVVETIGQEFTFYHRLSGLPKSRQLRHIGKHSILPVVTLYPVSMTRALGGLVLIESVFNWPGIGFTLVQAVLARDFPVVQFVFFLVAGFIIVANFGVDLLYGVIDPRVSVDE</sequence>
<feature type="transmembrane region" description="Helical" evidence="7">
    <location>
        <begin position="295"/>
        <end position="321"/>
    </location>
</feature>
<feature type="transmembrane region" description="Helical" evidence="7">
    <location>
        <begin position="12"/>
        <end position="32"/>
    </location>
</feature>
<feature type="domain" description="ABC transmembrane type-1" evidence="8">
    <location>
        <begin position="115"/>
        <end position="326"/>
    </location>
</feature>
<accession>A0ABD6DS18</accession>
<dbReference type="AlphaFoldDB" id="A0ABD6DS18"/>
<organism evidence="10 11">
    <name type="scientific">Halobellus litoreus</name>
    <dbReference type="NCBI Taxonomy" id="755310"/>
    <lineage>
        <taxon>Archaea</taxon>
        <taxon>Methanobacteriati</taxon>
        <taxon>Methanobacteriota</taxon>
        <taxon>Stenosarchaea group</taxon>
        <taxon>Halobacteria</taxon>
        <taxon>Halobacteriales</taxon>
        <taxon>Haloferacaceae</taxon>
        <taxon>Halobellus</taxon>
    </lineage>
</organism>
<evidence type="ECO:0000256" key="1">
    <source>
        <dbReference type="ARBA" id="ARBA00004651"/>
    </source>
</evidence>
<keyword evidence="3" id="KW-1003">Cell membrane</keyword>
<evidence type="ECO:0000313" key="11">
    <source>
        <dbReference type="Proteomes" id="UP001597092"/>
    </source>
</evidence>
<keyword evidence="11" id="KW-1185">Reference proteome</keyword>
<name>A0ABD6DS18_9EURY</name>
<dbReference type="InterPro" id="IPR000515">
    <property type="entry name" value="MetI-like"/>
</dbReference>
<dbReference type="PANTHER" id="PTHR43163">
    <property type="entry name" value="DIPEPTIDE TRANSPORT SYSTEM PERMEASE PROTEIN DPPB-RELATED"/>
    <property type="match status" value="1"/>
</dbReference>
<evidence type="ECO:0000256" key="2">
    <source>
        <dbReference type="ARBA" id="ARBA00022448"/>
    </source>
</evidence>
<keyword evidence="5 7" id="KW-1133">Transmembrane helix</keyword>
<evidence type="ECO:0000256" key="5">
    <source>
        <dbReference type="ARBA" id="ARBA00022989"/>
    </source>
</evidence>
<comment type="caution">
    <text evidence="10">The sequence shown here is derived from an EMBL/GenBank/DDBJ whole genome shotgun (WGS) entry which is preliminary data.</text>
</comment>
<dbReference type="PANTHER" id="PTHR43163:SF6">
    <property type="entry name" value="DIPEPTIDE TRANSPORT SYSTEM PERMEASE PROTEIN DPPB-RELATED"/>
    <property type="match status" value="1"/>
</dbReference>
<dbReference type="InterPro" id="IPR045621">
    <property type="entry name" value="BPD_transp_1_N"/>
</dbReference>
<evidence type="ECO:0000256" key="7">
    <source>
        <dbReference type="SAM" id="Phobius"/>
    </source>
</evidence>
<dbReference type="RefSeq" id="WP_256307029.1">
    <property type="nucleotide sequence ID" value="NZ_JANHAW010000001.1"/>
</dbReference>